<dbReference type="InterPro" id="IPR003961">
    <property type="entry name" value="FN3_dom"/>
</dbReference>
<reference evidence="7 8" key="1">
    <citation type="submission" date="2019-03" db="EMBL/GenBank/DDBJ databases">
        <title>Genomics of glacier-inhabiting Cryobacterium strains.</title>
        <authorList>
            <person name="Liu Q."/>
            <person name="Xin Y.-H."/>
        </authorList>
    </citation>
    <scope>NUCLEOTIDE SEQUENCE [LARGE SCALE GENOMIC DNA]</scope>
    <source>
        <strain evidence="7 8">TMT2-16</strain>
    </source>
</reference>
<dbReference type="PANTHER" id="PTHR22953:SF153">
    <property type="entry name" value="PURPLE ACID PHOSPHATASE"/>
    <property type="match status" value="1"/>
</dbReference>
<dbReference type="Gene3D" id="2.60.40.10">
    <property type="entry name" value="Immunoglobulins"/>
    <property type="match status" value="2"/>
</dbReference>
<evidence type="ECO:0000256" key="1">
    <source>
        <dbReference type="ARBA" id="ARBA00004613"/>
    </source>
</evidence>
<dbReference type="SUPFAM" id="SSF49265">
    <property type="entry name" value="Fibronectin type III"/>
    <property type="match status" value="2"/>
</dbReference>
<keyword evidence="3" id="KW-0732">Signal</keyword>
<dbReference type="InterPro" id="IPR004843">
    <property type="entry name" value="Calcineurin-like_PHP"/>
</dbReference>
<dbReference type="InterPro" id="IPR013783">
    <property type="entry name" value="Ig-like_fold"/>
</dbReference>
<dbReference type="SUPFAM" id="SSF56300">
    <property type="entry name" value="Metallo-dependent phosphatases"/>
    <property type="match status" value="1"/>
</dbReference>
<keyword evidence="8" id="KW-1185">Reference proteome</keyword>
<dbReference type="InterPro" id="IPR055372">
    <property type="entry name" value="CBM96"/>
</dbReference>
<organism evidence="7 8">
    <name type="scientific">Cryobacterium sandaracinum</name>
    <dbReference type="NCBI Taxonomy" id="1259247"/>
    <lineage>
        <taxon>Bacteria</taxon>
        <taxon>Bacillati</taxon>
        <taxon>Actinomycetota</taxon>
        <taxon>Actinomycetes</taxon>
        <taxon>Micrococcales</taxon>
        <taxon>Microbacteriaceae</taxon>
        <taxon>Cryobacterium</taxon>
    </lineage>
</organism>
<dbReference type="InterPro" id="IPR036116">
    <property type="entry name" value="FN3_sf"/>
</dbReference>
<keyword evidence="4" id="KW-0326">Glycosidase</keyword>
<dbReference type="PANTHER" id="PTHR22953">
    <property type="entry name" value="ACID PHOSPHATASE RELATED"/>
    <property type="match status" value="1"/>
</dbReference>
<keyword evidence="2" id="KW-0964">Secreted</keyword>
<dbReference type="NCBIfam" id="NF033679">
    <property type="entry name" value="DNRLRE_dom"/>
    <property type="match status" value="2"/>
</dbReference>
<dbReference type="Pfam" id="PF24517">
    <property type="entry name" value="CBM96"/>
    <property type="match status" value="2"/>
</dbReference>
<comment type="subcellular location">
    <subcellularLocation>
        <location evidence="1">Secreted</location>
    </subcellularLocation>
</comment>
<proteinExistence type="predicted"/>
<evidence type="ECO:0000313" key="7">
    <source>
        <dbReference type="EMBL" id="TFD00844.1"/>
    </source>
</evidence>
<dbReference type="Gene3D" id="3.60.21.10">
    <property type="match status" value="1"/>
</dbReference>
<comment type="caution">
    <text evidence="7">The sequence shown here is derived from an EMBL/GenBank/DDBJ whole genome shotgun (WGS) entry which is preliminary data.</text>
</comment>
<dbReference type="Proteomes" id="UP000297851">
    <property type="component" value="Unassembled WGS sequence"/>
</dbReference>
<dbReference type="EMBL" id="SOGO01000034">
    <property type="protein sequence ID" value="TFD00844.1"/>
    <property type="molecule type" value="Genomic_DNA"/>
</dbReference>
<evidence type="ECO:0000256" key="2">
    <source>
        <dbReference type="ARBA" id="ARBA00022525"/>
    </source>
</evidence>
<feature type="domain" description="Fibronectin type-III" evidence="6">
    <location>
        <begin position="234"/>
        <end position="314"/>
    </location>
</feature>
<keyword evidence="4" id="KW-0378">Hydrolase</keyword>
<keyword evidence="5" id="KW-0119">Carbohydrate metabolism</keyword>
<evidence type="ECO:0000256" key="3">
    <source>
        <dbReference type="ARBA" id="ARBA00022729"/>
    </source>
</evidence>
<evidence type="ECO:0000313" key="8">
    <source>
        <dbReference type="Proteomes" id="UP000297851"/>
    </source>
</evidence>
<protein>
    <submittedName>
        <fullName evidence="7">DNRLRE domain-containing protein</fullName>
    </submittedName>
</protein>
<sequence length="901" mass="91283">MSRDELDRTSNEYRLAGRARAPALSLANSKGPMMKFPRTLSVVCLAVAATLLVGLPPSHAAVTVVAVVDVADTYTGSSAPLSENGLSASLAVYGTPDTTSVLRFVLPAAPAGQVLTEASLRVRTTTITSAGSANAAQVRLASDGWAETGTFYANRPTLSGPVLGTLPGGTLRSESYDIALTASALAGVTGSTTLAIVGTGSDSLWLWSRQASASLRPVLNLTYSSVASPDVTAPTVPAGLGATVTDGSVGLAWQASTDDVGVVGYGVHRSESAGFVPDVSTRIATVTGLRYTDAARPAGTWYYRVTAADAAGNTSAGSATATAVVQAPPPPPPAPATQVAVVDVADTYTGSSAPLSENGLSASLAVYGTPDTTSVLRFVLPAAPAGQVLTEASLRVRTTTITSAGSANAAQVRLASDGWAETGTFYANRPTLSGPVLGTLPGGTLRSESYDIALTASALAGVTGSTTLAIVGTGSDSLWLWSRQASASLRPVLNLTYSSVASPDVTAPTVPAGLGATVTDGSVGLAWQASTDDVGVVGYGVHRSESAGFVPDVSTRIATVTGLRYTDAARPAGTWYYRVTAADAAGNTSAGSATATAVVTAGAAATVMAVGDLACASGTATSSVACRHGEVAGLITAAAPDRFIALGDLQYQEATLSQFLGAGAYNDTFGPLKPITLPALGNHEYYGGTTGYFDYFYGTGVAFGPYGSRPDGYYATSIGSWTVIVLNTECDAGGVTGGCGADSPQYVWLQNQLTAAPTQCTLVAGHRPRWSTGSNHGSYPALSPLWDLMATNGVDVYLGAHNHVSEIFKPIGVSGAGATPSQSPTGIRSFTAGGGGVNQQPLSANTDPLLSAMEARSRAAFGPLQLTLNADSYSWQFLPISGMTFTNDGTTGAFSGTDSCH</sequence>
<evidence type="ECO:0000259" key="6">
    <source>
        <dbReference type="SMART" id="SM00060"/>
    </source>
</evidence>
<dbReference type="Pfam" id="PF00149">
    <property type="entry name" value="Metallophos"/>
    <property type="match status" value="1"/>
</dbReference>
<evidence type="ECO:0000256" key="4">
    <source>
        <dbReference type="ARBA" id="ARBA00023295"/>
    </source>
</evidence>
<dbReference type="InterPro" id="IPR039331">
    <property type="entry name" value="PAPs-like"/>
</dbReference>
<dbReference type="InterPro" id="IPR029052">
    <property type="entry name" value="Metallo-depent_PP-like"/>
</dbReference>
<evidence type="ECO:0000256" key="5">
    <source>
        <dbReference type="ARBA" id="ARBA00023326"/>
    </source>
</evidence>
<name>A0ABY2JB54_9MICO</name>
<keyword evidence="5" id="KW-0624">Polysaccharide degradation</keyword>
<gene>
    <name evidence="7" type="ORF">E3T25_12520</name>
</gene>
<feature type="domain" description="Fibronectin type-III" evidence="6">
    <location>
        <begin position="508"/>
        <end position="588"/>
    </location>
</feature>
<accession>A0ABY2JB54</accession>
<dbReference type="SMART" id="SM00060">
    <property type="entry name" value="FN3"/>
    <property type="match status" value="2"/>
</dbReference>